<accession>A0A494Z0W2</accession>
<dbReference type="PANTHER" id="PTHR11404">
    <property type="entry name" value="SUPEROXIDE DISMUTASE 2"/>
    <property type="match status" value="1"/>
</dbReference>
<evidence type="ECO:0000313" key="8">
    <source>
        <dbReference type="Proteomes" id="UP000281813"/>
    </source>
</evidence>
<dbReference type="InterPro" id="IPR001189">
    <property type="entry name" value="Mn/Fe_SOD"/>
</dbReference>
<dbReference type="AlphaFoldDB" id="A0A494Z0W2"/>
<feature type="domain" description="Manganese/iron superoxide dismutase N-terminal" evidence="5">
    <location>
        <begin position="86"/>
        <end position="164"/>
    </location>
</feature>
<sequence>MNKYVSYLLELEHWLDDVENTLLAANLTDQELDTWMEQTDAFRSEIKDIRRNDNITGVEVQSLQEKGRSVFQVFAGNGKSIAYGNHSLPPLPYEYNALEPYISEEIMRLHHDKHHRSYVDGLNKAERALYIDKTDRALIKHWLREQAFNGSGHYLHTIFWNNMTPHSTKRPIKEIKKQIEKDFHSWQSFKKKFSDAADSVEGVGWAILFWNPRSGRLGIQTLEKHQLFSVADTIPLLVLDVWEHAYYLQYQTDKKKYIENWWNIVNWEDVNHRFIHANNLKWEKY</sequence>
<keyword evidence="8" id="KW-1185">Reference proteome</keyword>
<dbReference type="GO" id="GO:0004784">
    <property type="term" value="F:superoxide dismutase activity"/>
    <property type="evidence" value="ECO:0007669"/>
    <property type="project" value="UniProtKB-EC"/>
</dbReference>
<reference evidence="7 8" key="1">
    <citation type="journal article" date="2015" name="Antonie Van Leeuwenhoek">
        <title>Oceanobacillus bengalensis sp. nov., a bacterium isolated from seawater of the Bay of Bengal.</title>
        <authorList>
            <person name="Yongchang O."/>
            <person name="Xiang W."/>
            <person name="Wang G."/>
        </authorList>
    </citation>
    <scope>NUCLEOTIDE SEQUENCE [LARGE SCALE GENOMIC DNA]</scope>
    <source>
        <strain evidence="7 8">MCCC 1K00260</strain>
    </source>
</reference>
<evidence type="ECO:0000313" key="7">
    <source>
        <dbReference type="EMBL" id="RKQ16104.1"/>
    </source>
</evidence>
<dbReference type="SUPFAM" id="SSF54719">
    <property type="entry name" value="Fe,Mn superoxide dismutase (SOD), C-terminal domain"/>
    <property type="match status" value="1"/>
</dbReference>
<dbReference type="Pfam" id="PF02777">
    <property type="entry name" value="Sod_Fe_C"/>
    <property type="match status" value="1"/>
</dbReference>
<evidence type="ECO:0000259" key="6">
    <source>
        <dbReference type="Pfam" id="PF02777"/>
    </source>
</evidence>
<dbReference type="SUPFAM" id="SSF46609">
    <property type="entry name" value="Fe,Mn superoxide dismutase (SOD), N-terminal domain"/>
    <property type="match status" value="1"/>
</dbReference>
<gene>
    <name evidence="7" type="ORF">D8M05_08365</name>
</gene>
<evidence type="ECO:0000256" key="1">
    <source>
        <dbReference type="ARBA" id="ARBA00008714"/>
    </source>
</evidence>
<dbReference type="OrthoDB" id="9803125at2"/>
<dbReference type="GO" id="GO:0046872">
    <property type="term" value="F:metal ion binding"/>
    <property type="evidence" value="ECO:0007669"/>
    <property type="project" value="UniProtKB-KW"/>
</dbReference>
<proteinExistence type="inferred from homology"/>
<dbReference type="PANTHER" id="PTHR11404:SF6">
    <property type="entry name" value="SUPEROXIDE DISMUTASE [MN], MITOCHONDRIAL"/>
    <property type="match status" value="1"/>
</dbReference>
<dbReference type="Gene3D" id="3.55.40.20">
    <property type="entry name" value="Iron/manganese superoxide dismutase, C-terminal domain"/>
    <property type="match status" value="1"/>
</dbReference>
<dbReference type="InterPro" id="IPR036324">
    <property type="entry name" value="Mn/Fe_SOD_N_sf"/>
</dbReference>
<dbReference type="PROSITE" id="PS00088">
    <property type="entry name" value="SOD_MN"/>
    <property type="match status" value="1"/>
</dbReference>
<dbReference type="Proteomes" id="UP000281813">
    <property type="component" value="Unassembled WGS sequence"/>
</dbReference>
<evidence type="ECO:0000259" key="5">
    <source>
        <dbReference type="Pfam" id="PF00081"/>
    </source>
</evidence>
<comment type="caution">
    <text evidence="7">The sequence shown here is derived from an EMBL/GenBank/DDBJ whole genome shotgun (WGS) entry which is preliminary data.</text>
</comment>
<dbReference type="InterPro" id="IPR036314">
    <property type="entry name" value="SOD_C_sf"/>
</dbReference>
<organism evidence="7 8">
    <name type="scientific">Oceanobacillus bengalensis</name>
    <dbReference type="NCBI Taxonomy" id="1435466"/>
    <lineage>
        <taxon>Bacteria</taxon>
        <taxon>Bacillati</taxon>
        <taxon>Bacillota</taxon>
        <taxon>Bacilli</taxon>
        <taxon>Bacillales</taxon>
        <taxon>Bacillaceae</taxon>
        <taxon>Oceanobacillus</taxon>
    </lineage>
</organism>
<dbReference type="FunFam" id="3.55.40.20:FF:000004">
    <property type="entry name" value="Superoxide dismutase [Fe]"/>
    <property type="match status" value="1"/>
</dbReference>
<keyword evidence="4" id="KW-0560">Oxidoreductase</keyword>
<protein>
    <recommendedName>
        <fullName evidence="2">superoxide dismutase</fullName>
        <ecNumber evidence="2">1.15.1.1</ecNumber>
    </recommendedName>
</protein>
<dbReference type="Pfam" id="PF00081">
    <property type="entry name" value="Sod_Fe_N"/>
    <property type="match status" value="1"/>
</dbReference>
<evidence type="ECO:0000256" key="3">
    <source>
        <dbReference type="ARBA" id="ARBA00022723"/>
    </source>
</evidence>
<comment type="similarity">
    <text evidence="1">Belongs to the iron/manganese superoxide dismutase family.</text>
</comment>
<feature type="domain" description="Manganese/iron superoxide dismutase C-terminal" evidence="6">
    <location>
        <begin position="173"/>
        <end position="273"/>
    </location>
</feature>
<dbReference type="InterPro" id="IPR019832">
    <property type="entry name" value="Mn/Fe_SOD_C"/>
</dbReference>
<evidence type="ECO:0000256" key="2">
    <source>
        <dbReference type="ARBA" id="ARBA00012682"/>
    </source>
</evidence>
<evidence type="ECO:0000256" key="4">
    <source>
        <dbReference type="ARBA" id="ARBA00023002"/>
    </source>
</evidence>
<dbReference type="Gene3D" id="1.10.287.990">
    <property type="entry name" value="Fe,Mn superoxide dismutase (SOD) domain"/>
    <property type="match status" value="1"/>
</dbReference>
<dbReference type="EMBL" id="RBZO01000010">
    <property type="protein sequence ID" value="RKQ16104.1"/>
    <property type="molecule type" value="Genomic_DNA"/>
</dbReference>
<dbReference type="PRINTS" id="PR01703">
    <property type="entry name" value="MNSODISMTASE"/>
</dbReference>
<dbReference type="InterPro" id="IPR019831">
    <property type="entry name" value="Mn/Fe_SOD_N"/>
</dbReference>
<dbReference type="EC" id="1.15.1.1" evidence="2"/>
<dbReference type="InterPro" id="IPR019833">
    <property type="entry name" value="Mn/Fe_SOD_BS"/>
</dbReference>
<name>A0A494Z0W2_9BACI</name>
<dbReference type="RefSeq" id="WP_121130588.1">
    <property type="nucleotide sequence ID" value="NZ_JBHUFK010000026.1"/>
</dbReference>
<dbReference type="InterPro" id="IPR050265">
    <property type="entry name" value="Fe/Mn_Superoxide_Dismutase"/>
</dbReference>
<keyword evidence="3" id="KW-0479">Metal-binding</keyword>